<reference evidence="3 4" key="1">
    <citation type="submission" date="2018-06" db="EMBL/GenBank/DDBJ databases">
        <title>Comparative genomics of downy mildews reveals potential adaptations to biotrophy.</title>
        <authorList>
            <person name="Fletcher K."/>
            <person name="Klosterman S.J."/>
            <person name="Derevnina L."/>
            <person name="Martin F."/>
            <person name="Koike S."/>
            <person name="Reyes Chin-Wo S."/>
            <person name="Mou B."/>
            <person name="Michelmore R."/>
        </authorList>
    </citation>
    <scope>NUCLEOTIDE SEQUENCE [LARGE SCALE GENOMIC DNA]</scope>
    <source>
        <strain evidence="3 4">R13</strain>
    </source>
</reference>
<dbReference type="EMBL" id="QKXF01000114">
    <property type="protein sequence ID" value="RQM16545.1"/>
    <property type="molecule type" value="Genomic_DNA"/>
</dbReference>
<proteinExistence type="predicted"/>
<evidence type="ECO:0000256" key="2">
    <source>
        <dbReference type="SAM" id="Phobius"/>
    </source>
</evidence>
<sequence>MARDVSRRHKQREEMVVSALLNKKESARPRPRDSDVGMLPRLFVRIGVAALIVVLGTFVMVMQQQATPPTRSHTLNPTEKVQAETRASRRATVYPMVEVVDKYPHDSTAFTQGFTVINRDKKKIFIESTGLYGKSSLRQVDIESGNVMRQYDLPKELFGEGVTLGPKYELIMLTWKSKIGLVFDLKKTVGGKIDDFTVKRDFKFDTVTGEGWGVTYDGKDLIVSDGSSTIMFWDPSTMKETRRVDVTIYDGEQEIPYINELEVAKGFIYANVWYQPYILKINPTTGAVVTMFDMSKLVADVGVDVTSGAVLNGIAYDDKDDVFYVTGKHWNFVYKVRLVE</sequence>
<keyword evidence="2" id="KW-0472">Membrane</keyword>
<gene>
    <name evidence="3" type="ORF">DD237_001041</name>
</gene>
<comment type="caution">
    <text evidence="3">The sequence shown here is derived from an EMBL/GenBank/DDBJ whole genome shotgun (WGS) entry which is preliminary data.</text>
</comment>
<feature type="region of interest" description="Disordered" evidence="1">
    <location>
        <begin position="66"/>
        <end position="87"/>
    </location>
</feature>
<evidence type="ECO:0000256" key="1">
    <source>
        <dbReference type="SAM" id="MobiDB-lite"/>
    </source>
</evidence>
<organism evidence="3 4">
    <name type="scientific">Peronospora effusa</name>
    <dbReference type="NCBI Taxonomy" id="542832"/>
    <lineage>
        <taxon>Eukaryota</taxon>
        <taxon>Sar</taxon>
        <taxon>Stramenopiles</taxon>
        <taxon>Oomycota</taxon>
        <taxon>Peronosporomycetes</taxon>
        <taxon>Peronosporales</taxon>
        <taxon>Peronosporaceae</taxon>
        <taxon>Peronospora</taxon>
    </lineage>
</organism>
<evidence type="ECO:0000313" key="4">
    <source>
        <dbReference type="Proteomes" id="UP000286097"/>
    </source>
</evidence>
<name>A0A425CHU7_9STRA</name>
<dbReference type="InterPro" id="IPR007788">
    <property type="entry name" value="QCT"/>
</dbReference>
<feature type="compositionally biased region" description="Polar residues" evidence="1">
    <location>
        <begin position="66"/>
        <end position="79"/>
    </location>
</feature>
<dbReference type="Pfam" id="PF05096">
    <property type="entry name" value="Glu_cyclase_2"/>
    <property type="match status" value="1"/>
</dbReference>
<keyword evidence="2" id="KW-1133">Transmembrane helix</keyword>
<evidence type="ECO:0008006" key="5">
    <source>
        <dbReference type="Google" id="ProtNLM"/>
    </source>
</evidence>
<dbReference type="OrthoDB" id="409395at2759"/>
<dbReference type="VEuPathDB" id="FungiDB:DD237_001041"/>
<dbReference type="PANTHER" id="PTHR31270:SF1">
    <property type="entry name" value="GLUTAMINYL-PEPTIDE CYCLOTRANSFERASE"/>
    <property type="match status" value="1"/>
</dbReference>
<protein>
    <recommendedName>
        <fullName evidence="5">Glutamine cyclotransferase</fullName>
    </recommendedName>
</protein>
<dbReference type="Proteomes" id="UP000286097">
    <property type="component" value="Unassembled WGS sequence"/>
</dbReference>
<dbReference type="GO" id="GO:0016603">
    <property type="term" value="F:glutaminyl-peptide cyclotransferase activity"/>
    <property type="evidence" value="ECO:0007669"/>
    <property type="project" value="InterPro"/>
</dbReference>
<dbReference type="AlphaFoldDB" id="A0A425CHU7"/>
<evidence type="ECO:0000313" key="3">
    <source>
        <dbReference type="EMBL" id="RQM16545.1"/>
    </source>
</evidence>
<feature type="transmembrane region" description="Helical" evidence="2">
    <location>
        <begin position="42"/>
        <end position="62"/>
    </location>
</feature>
<accession>A0A425CHU7</accession>
<dbReference type="SUPFAM" id="SSF63825">
    <property type="entry name" value="YWTD domain"/>
    <property type="match status" value="1"/>
</dbReference>
<dbReference type="PANTHER" id="PTHR31270">
    <property type="entry name" value="GLUTAMINYL-PEPTIDE CYCLOTRANSFERASE"/>
    <property type="match status" value="1"/>
</dbReference>
<keyword evidence="2" id="KW-0812">Transmembrane</keyword>